<keyword evidence="2" id="KW-0717">Septation</keyword>
<dbReference type="PANTHER" id="PTHR38429:SF1">
    <property type="entry name" value="SEPTATION PROTEIN SPOVG-RELATED"/>
    <property type="match status" value="1"/>
</dbReference>
<keyword evidence="4" id="KW-0175">Coiled coil</keyword>
<evidence type="ECO:0000313" key="5">
    <source>
        <dbReference type="EMBL" id="KOR75385.1"/>
    </source>
</evidence>
<evidence type="ECO:0008006" key="7">
    <source>
        <dbReference type="Google" id="ProtNLM"/>
    </source>
</evidence>
<dbReference type="PANTHER" id="PTHR38429">
    <property type="entry name" value="SEPTATION PROTEIN SPOVG-RELATED"/>
    <property type="match status" value="1"/>
</dbReference>
<evidence type="ECO:0000256" key="3">
    <source>
        <dbReference type="ARBA" id="ARBA00023306"/>
    </source>
</evidence>
<dbReference type="Proteomes" id="UP000037386">
    <property type="component" value="Unassembled WGS sequence"/>
</dbReference>
<evidence type="ECO:0000256" key="1">
    <source>
        <dbReference type="ARBA" id="ARBA00022618"/>
    </source>
</evidence>
<comment type="caution">
    <text evidence="5">The sequence shown here is derived from an EMBL/GenBank/DDBJ whole genome shotgun (WGS) entry which is preliminary data.</text>
</comment>
<keyword evidence="3" id="KW-0131">Cell cycle</keyword>
<evidence type="ECO:0000256" key="2">
    <source>
        <dbReference type="ARBA" id="ARBA00023210"/>
    </source>
</evidence>
<gene>
    <name evidence="5" type="ORF">CPX_001645</name>
</gene>
<dbReference type="RefSeq" id="WP_053521507.1">
    <property type="nucleotide sequence ID" value="NZ_LHCF01000010.1"/>
</dbReference>
<dbReference type="EMBL" id="LHCF01000010">
    <property type="protein sequence ID" value="KOR75385.1"/>
    <property type="molecule type" value="Genomic_DNA"/>
</dbReference>
<dbReference type="Gene3D" id="3.30.1120.40">
    <property type="entry name" value="Stage V sporulation protein G"/>
    <property type="match status" value="1"/>
</dbReference>
<dbReference type="OrthoDB" id="9796286at2"/>
<proteinExistence type="predicted"/>
<dbReference type="InterPro" id="IPR007170">
    <property type="entry name" value="SpoVG"/>
</dbReference>
<protein>
    <recommendedName>
        <fullName evidence="7">Septation protein SpoVG</fullName>
    </recommendedName>
</protein>
<dbReference type="SUPFAM" id="SSF160537">
    <property type="entry name" value="SpoVG-like"/>
    <property type="match status" value="1"/>
</dbReference>
<dbReference type="AlphaFoldDB" id="A0A0M1N036"/>
<dbReference type="GO" id="GO:0000917">
    <property type="term" value="P:division septum assembly"/>
    <property type="evidence" value="ECO:0007669"/>
    <property type="project" value="UniProtKB-KW"/>
</dbReference>
<dbReference type="GO" id="GO:0030435">
    <property type="term" value="P:sporulation resulting in formation of a cellular spore"/>
    <property type="evidence" value="ECO:0007669"/>
    <property type="project" value="InterPro"/>
</dbReference>
<dbReference type="PATRIC" id="fig|479893.3.peg.448"/>
<evidence type="ECO:0000256" key="4">
    <source>
        <dbReference type="SAM" id="Coils"/>
    </source>
</evidence>
<sequence length="110" mass="12681">MQVTDVRIKLHKGENRLRGVASVAFDNAFVVHYIKIIEGERGIFIAMPSIKINSDVKKPNYNDIAHPINTETRIMIENAIIETYKEIVERARLNEEKKQAQLEEEDSSEE</sequence>
<dbReference type="InterPro" id="IPR036751">
    <property type="entry name" value="SpoVG_sf"/>
</dbReference>
<name>A0A0M1N036_9MOLU</name>
<feature type="coiled-coil region" evidence="4">
    <location>
        <begin position="81"/>
        <end position="110"/>
    </location>
</feature>
<reference evidence="6" key="1">
    <citation type="submission" date="2015-05" db="EMBL/GenBank/DDBJ databases">
        <title>Draft genome sequence of 'Candidatus Phytoplasma Pruni' strain CX, a plant pathogenic bacterium.</title>
        <authorList>
            <person name="Lee I.-M."/>
            <person name="Bottner-Parker K.D."/>
            <person name="Shao J."/>
            <person name="Gundersen-Rindal D.E."/>
            <person name="Zhao Y."/>
            <person name="Davis R.E."/>
        </authorList>
    </citation>
    <scope>NUCLEOTIDE SEQUENCE [LARGE SCALE GENOMIC DNA]</scope>
    <source>
        <strain evidence="6">CX</strain>
    </source>
</reference>
<organism evidence="5 6">
    <name type="scientific">Candidatus Phytoplasma pruni</name>
    <dbReference type="NCBI Taxonomy" id="479893"/>
    <lineage>
        <taxon>Bacteria</taxon>
        <taxon>Bacillati</taxon>
        <taxon>Mycoplasmatota</taxon>
        <taxon>Mollicutes</taxon>
        <taxon>Acholeplasmatales</taxon>
        <taxon>Acholeplasmataceae</taxon>
        <taxon>Candidatus Phytoplasma</taxon>
        <taxon>16SrIII (X-disease group)</taxon>
    </lineage>
</organism>
<accession>A0A0M1N036</accession>
<dbReference type="STRING" id="479893.CPX_001645"/>
<evidence type="ECO:0000313" key="6">
    <source>
        <dbReference type="Proteomes" id="UP000037386"/>
    </source>
</evidence>
<keyword evidence="1" id="KW-0132">Cell division</keyword>
<dbReference type="Pfam" id="PF04026">
    <property type="entry name" value="SpoVG"/>
    <property type="match status" value="1"/>
</dbReference>